<dbReference type="OrthoDB" id="9972725at2"/>
<reference evidence="1 2" key="1">
    <citation type="submission" date="2019-01" db="EMBL/GenBank/DDBJ databases">
        <title>Egibacter rhizosphaerae EGI 80759T.</title>
        <authorList>
            <person name="Chen D.-D."/>
            <person name="Tian Y."/>
            <person name="Jiao J.-Y."/>
            <person name="Zhang X.-T."/>
            <person name="Zhang Y.-G."/>
            <person name="Zhang Y."/>
            <person name="Xiao M."/>
            <person name="Shu W.-S."/>
            <person name="Li W.-J."/>
        </authorList>
    </citation>
    <scope>NUCLEOTIDE SEQUENCE [LARGE SCALE GENOMIC DNA]</scope>
    <source>
        <strain evidence="1 2">EGI 80759</strain>
    </source>
</reference>
<dbReference type="AlphaFoldDB" id="A0A411YHR5"/>
<protein>
    <submittedName>
        <fullName evidence="1">Uncharacterized protein</fullName>
    </submittedName>
</protein>
<name>A0A411YHR5_9ACTN</name>
<dbReference type="KEGG" id="erz:ER308_15095"/>
<evidence type="ECO:0000313" key="1">
    <source>
        <dbReference type="EMBL" id="QBI20757.1"/>
    </source>
</evidence>
<evidence type="ECO:0000313" key="2">
    <source>
        <dbReference type="Proteomes" id="UP000291469"/>
    </source>
</evidence>
<keyword evidence="2" id="KW-1185">Reference proteome</keyword>
<gene>
    <name evidence="1" type="ORF">ER308_15095</name>
</gene>
<organism evidence="1 2">
    <name type="scientific">Egibacter rhizosphaerae</name>
    <dbReference type="NCBI Taxonomy" id="1670831"/>
    <lineage>
        <taxon>Bacteria</taxon>
        <taxon>Bacillati</taxon>
        <taxon>Actinomycetota</taxon>
        <taxon>Nitriliruptoria</taxon>
        <taxon>Egibacterales</taxon>
        <taxon>Egibacteraceae</taxon>
        <taxon>Egibacter</taxon>
    </lineage>
</organism>
<sequence>MQTINRTVITVETTPLMLRHGKTTVHEAQLDGDENLAPGDEVLLSDGAGTYRAATLTAHDGELYEFTC</sequence>
<proteinExistence type="predicted"/>
<accession>A0A411YHR5</accession>
<dbReference type="RefSeq" id="WP_131155750.1">
    <property type="nucleotide sequence ID" value="NZ_CP036402.1"/>
</dbReference>
<dbReference type="EMBL" id="CP036402">
    <property type="protein sequence ID" value="QBI20757.1"/>
    <property type="molecule type" value="Genomic_DNA"/>
</dbReference>
<dbReference type="Proteomes" id="UP000291469">
    <property type="component" value="Chromosome"/>
</dbReference>